<protein>
    <recommendedName>
        <fullName evidence="4">Reverse transcriptase Ty1/copia-type domain-containing protein</fullName>
    </recommendedName>
</protein>
<keyword evidence="3" id="KW-1185">Reference proteome</keyword>
<evidence type="ECO:0000313" key="2">
    <source>
        <dbReference type="EMBL" id="KNZ44868.1"/>
    </source>
</evidence>
<evidence type="ECO:0008006" key="4">
    <source>
        <dbReference type="Google" id="ProtNLM"/>
    </source>
</evidence>
<organism evidence="2 3">
    <name type="scientific">Puccinia sorghi</name>
    <dbReference type="NCBI Taxonomy" id="27349"/>
    <lineage>
        <taxon>Eukaryota</taxon>
        <taxon>Fungi</taxon>
        <taxon>Dikarya</taxon>
        <taxon>Basidiomycota</taxon>
        <taxon>Pucciniomycotina</taxon>
        <taxon>Pucciniomycetes</taxon>
        <taxon>Pucciniales</taxon>
        <taxon>Pucciniaceae</taxon>
        <taxon>Puccinia</taxon>
    </lineage>
</organism>
<dbReference type="Proteomes" id="UP000037035">
    <property type="component" value="Unassembled WGS sequence"/>
</dbReference>
<gene>
    <name evidence="2" type="ORF">VP01_873g1</name>
</gene>
<feature type="compositionally biased region" description="Acidic residues" evidence="1">
    <location>
        <begin position="101"/>
        <end position="118"/>
    </location>
</feature>
<name>A0A0L6U8L0_9BASI</name>
<feature type="compositionally biased region" description="Basic and acidic residues" evidence="1">
    <location>
        <begin position="88"/>
        <end position="100"/>
    </location>
</feature>
<proteinExistence type="predicted"/>
<accession>A0A0L6U8L0</accession>
<feature type="region of interest" description="Disordered" evidence="1">
    <location>
        <begin position="88"/>
        <end position="138"/>
    </location>
</feature>
<evidence type="ECO:0000256" key="1">
    <source>
        <dbReference type="SAM" id="MobiDB-lite"/>
    </source>
</evidence>
<comment type="caution">
    <text evidence="2">The sequence shown here is derived from an EMBL/GenBank/DDBJ whole genome shotgun (WGS) entry which is preliminary data.</text>
</comment>
<reference evidence="2 3" key="1">
    <citation type="submission" date="2015-08" db="EMBL/GenBank/DDBJ databases">
        <title>Next Generation Sequencing and Analysis of the Genome of Puccinia sorghi L Schw, the Causal Agent of Maize Common Rust.</title>
        <authorList>
            <person name="Rochi L."/>
            <person name="Burguener G."/>
            <person name="Darino M."/>
            <person name="Turjanski A."/>
            <person name="Kreff E."/>
            <person name="Dieguez M.J."/>
            <person name="Sacco F."/>
        </authorList>
    </citation>
    <scope>NUCLEOTIDE SEQUENCE [LARGE SCALE GENOMIC DNA]</scope>
    <source>
        <strain evidence="2 3">RO10H11247</strain>
    </source>
</reference>
<dbReference type="EMBL" id="LAVV01014315">
    <property type="protein sequence ID" value="KNZ44868.1"/>
    <property type="molecule type" value="Genomic_DNA"/>
</dbReference>
<dbReference type="VEuPathDB" id="FungiDB:VP01_873g1"/>
<evidence type="ECO:0000313" key="3">
    <source>
        <dbReference type="Proteomes" id="UP000037035"/>
    </source>
</evidence>
<dbReference type="AlphaFoldDB" id="A0A0L6U8L0"/>
<sequence>MSIFMSTDINKNDELLLEGHYHNNLPILEFESANQQSHLSSAELLHKSLGPLCLTLSFDLSVRFLDYSSEEVSSPDYGKLLVEKKIEDRTDKSSASRSEQEESELEEIVIKEEEENDSEERNEPQDSDNQISTNEEDITNCLIPESSAPVGRILRDRTLQVKPVKWFEDIDYCPSISNACLFIHKENNSFIFFHVNDLIVVANNPETLLGMNLAFKPDAIELSQPGLISKGLELQGLNNWMLNYLACRTRPNLATAVSILSQFNQRPGLTHWQEVFHCWKYLKGNSELETRVSRSGSLYFWN</sequence>